<dbReference type="Pfam" id="PF02597">
    <property type="entry name" value="ThiS"/>
    <property type="match status" value="1"/>
</dbReference>
<sequence>MPVVRLHGPLRKLAGGGEHRLDGATVVDLLGALERARPAVAGWILDERGHVRRHLNVFVAGDYAEEDTPVADGDRVDVLQSISGGD</sequence>
<keyword evidence="2" id="KW-1185">Reference proteome</keyword>
<dbReference type="Proteomes" id="UP001162834">
    <property type="component" value="Chromosome"/>
</dbReference>
<dbReference type="InterPro" id="IPR003749">
    <property type="entry name" value="ThiS/MoaD-like"/>
</dbReference>
<name>A0A9E6Y1G5_9ACTN</name>
<dbReference type="InterPro" id="IPR016155">
    <property type="entry name" value="Mopterin_synth/thiamin_S_b"/>
</dbReference>
<organism evidence="1 2">
    <name type="scientific">Capillimicrobium parvum</name>
    <dbReference type="NCBI Taxonomy" id="2884022"/>
    <lineage>
        <taxon>Bacteria</taxon>
        <taxon>Bacillati</taxon>
        <taxon>Actinomycetota</taxon>
        <taxon>Thermoleophilia</taxon>
        <taxon>Solirubrobacterales</taxon>
        <taxon>Capillimicrobiaceae</taxon>
        <taxon>Capillimicrobium</taxon>
    </lineage>
</organism>
<evidence type="ECO:0008006" key="3">
    <source>
        <dbReference type="Google" id="ProtNLM"/>
    </source>
</evidence>
<dbReference type="KEGG" id="sbae:DSM104329_04799"/>
<gene>
    <name evidence="1" type="ORF">DSM104329_04799</name>
</gene>
<evidence type="ECO:0000313" key="2">
    <source>
        <dbReference type="Proteomes" id="UP001162834"/>
    </source>
</evidence>
<reference evidence="1" key="1">
    <citation type="journal article" date="2022" name="Int. J. Syst. Evol. Microbiol.">
        <title>Pseudomonas aegrilactucae sp. nov. and Pseudomonas morbosilactucae sp. nov., pathogens causing bacterial rot of lettuce in Japan.</title>
        <authorList>
            <person name="Sawada H."/>
            <person name="Fujikawa T."/>
            <person name="Satou M."/>
        </authorList>
    </citation>
    <scope>NUCLEOTIDE SEQUENCE</scope>
    <source>
        <strain evidence="1">0166_1</strain>
    </source>
</reference>
<dbReference type="AlphaFoldDB" id="A0A9E6Y1G5"/>
<proteinExistence type="predicted"/>
<dbReference type="InterPro" id="IPR052045">
    <property type="entry name" value="Sulfur_Carrier/Prot_Modifier"/>
</dbReference>
<dbReference type="SUPFAM" id="SSF54285">
    <property type="entry name" value="MoaD/ThiS"/>
    <property type="match status" value="1"/>
</dbReference>
<dbReference type="EMBL" id="CP087164">
    <property type="protein sequence ID" value="UGS38375.1"/>
    <property type="molecule type" value="Genomic_DNA"/>
</dbReference>
<dbReference type="PANTHER" id="PTHR38031">
    <property type="entry name" value="SULFUR CARRIER PROTEIN SLR0821-RELATED"/>
    <property type="match status" value="1"/>
</dbReference>
<dbReference type="InterPro" id="IPR012675">
    <property type="entry name" value="Beta-grasp_dom_sf"/>
</dbReference>
<protein>
    <recommendedName>
        <fullName evidence="3">Thiamine biosynthesis protein ThiS</fullName>
    </recommendedName>
</protein>
<evidence type="ECO:0000313" key="1">
    <source>
        <dbReference type="EMBL" id="UGS38375.1"/>
    </source>
</evidence>
<dbReference type="PANTHER" id="PTHR38031:SF1">
    <property type="entry name" value="SULFUR CARRIER PROTEIN CYSO"/>
    <property type="match status" value="1"/>
</dbReference>
<accession>A0A9E6Y1G5</accession>
<dbReference type="RefSeq" id="WP_259312397.1">
    <property type="nucleotide sequence ID" value="NZ_CP087164.1"/>
</dbReference>
<dbReference type="Gene3D" id="3.10.20.30">
    <property type="match status" value="1"/>
</dbReference>